<keyword evidence="1" id="KW-0472">Membrane</keyword>
<dbReference type="Proteomes" id="UP001153069">
    <property type="component" value="Unassembled WGS sequence"/>
</dbReference>
<keyword evidence="1" id="KW-0812">Transmembrane</keyword>
<organism evidence="2 3">
    <name type="scientific">Seminavis robusta</name>
    <dbReference type="NCBI Taxonomy" id="568900"/>
    <lineage>
        <taxon>Eukaryota</taxon>
        <taxon>Sar</taxon>
        <taxon>Stramenopiles</taxon>
        <taxon>Ochrophyta</taxon>
        <taxon>Bacillariophyta</taxon>
        <taxon>Bacillariophyceae</taxon>
        <taxon>Bacillariophycidae</taxon>
        <taxon>Naviculales</taxon>
        <taxon>Naviculaceae</taxon>
        <taxon>Seminavis</taxon>
    </lineage>
</organism>
<keyword evidence="3" id="KW-1185">Reference proteome</keyword>
<gene>
    <name evidence="2" type="ORF">SEMRO_3181_G344840.1</name>
</gene>
<comment type="caution">
    <text evidence="2">The sequence shown here is derived from an EMBL/GenBank/DDBJ whole genome shotgun (WGS) entry which is preliminary data.</text>
</comment>
<evidence type="ECO:0000256" key="1">
    <source>
        <dbReference type="SAM" id="Phobius"/>
    </source>
</evidence>
<dbReference type="OrthoDB" id="1890790at2759"/>
<accession>A0A9N8F186</accession>
<dbReference type="EMBL" id="CAICTM010003179">
    <property type="protein sequence ID" value="CAB9531006.1"/>
    <property type="molecule type" value="Genomic_DNA"/>
</dbReference>
<keyword evidence="1" id="KW-1133">Transmembrane helix</keyword>
<evidence type="ECO:0000313" key="3">
    <source>
        <dbReference type="Proteomes" id="UP001153069"/>
    </source>
</evidence>
<evidence type="ECO:0000313" key="2">
    <source>
        <dbReference type="EMBL" id="CAB9531006.1"/>
    </source>
</evidence>
<dbReference type="AlphaFoldDB" id="A0A9N8F186"/>
<proteinExistence type="predicted"/>
<reference evidence="2" key="1">
    <citation type="submission" date="2020-06" db="EMBL/GenBank/DDBJ databases">
        <authorList>
            <consortium name="Plant Systems Biology data submission"/>
        </authorList>
    </citation>
    <scope>NUCLEOTIDE SEQUENCE</scope>
    <source>
        <strain evidence="2">D6</strain>
    </source>
</reference>
<sequence>MGLRATHNHQLSDYRFGTAGLIIFTIYWRELLVNILPTSSVGVVVVIESTCGDLFTYQLDGAVPTYLGPHDLHDTAYDFLEQKAQLIDIMETAKKDGGTSYTGLPLNEEFCVQSVRIYPSRLKDEEQYVSNDPMIFAVSTAMIFVFTSLVFTTYDLLVARRQRLVNNMAVASTSIVSSLFPEEVAQKLYKERQQQEQQEINLRSFLVTSKPNQPVASSKPIADLYEATTVLFADLAGSPNGVFQMLETLYGAFDEIAKRRRV</sequence>
<protein>
    <submittedName>
        <fullName evidence="2">Guanylate cyclase</fullName>
    </submittedName>
</protein>
<feature type="transmembrane region" description="Helical" evidence="1">
    <location>
        <begin position="134"/>
        <end position="158"/>
    </location>
</feature>
<name>A0A9N8F186_9STRA</name>